<evidence type="ECO:0000256" key="1">
    <source>
        <dbReference type="SAM" id="SignalP"/>
    </source>
</evidence>
<dbReference type="Gene3D" id="2.10.60.10">
    <property type="entry name" value="CD59"/>
    <property type="match status" value="1"/>
</dbReference>
<feature type="signal peptide" evidence="1">
    <location>
        <begin position="1"/>
        <end position="20"/>
    </location>
</feature>
<comment type="caution">
    <text evidence="2">The sequence shown here is derived from an EMBL/GenBank/DDBJ whole genome shotgun (WGS) entry which is preliminary data.</text>
</comment>
<keyword evidence="1" id="KW-0732">Signal</keyword>
<keyword evidence="3" id="KW-1185">Reference proteome</keyword>
<evidence type="ECO:0000313" key="3">
    <source>
        <dbReference type="Proteomes" id="UP000663828"/>
    </source>
</evidence>
<dbReference type="EMBL" id="CAJNOR010000375">
    <property type="protein sequence ID" value="CAF0895296.1"/>
    <property type="molecule type" value="Genomic_DNA"/>
</dbReference>
<dbReference type="Proteomes" id="UP000663828">
    <property type="component" value="Unassembled WGS sequence"/>
</dbReference>
<accession>A0A813Z693</accession>
<dbReference type="InterPro" id="IPR045860">
    <property type="entry name" value="Snake_toxin-like_sf"/>
</dbReference>
<protein>
    <recommendedName>
        <fullName evidence="4">UPAR/Ly6 domain-containing protein</fullName>
    </recommendedName>
</protein>
<evidence type="ECO:0008006" key="4">
    <source>
        <dbReference type="Google" id="ProtNLM"/>
    </source>
</evidence>
<feature type="chain" id="PRO_5032991100" description="UPAR/Ly6 domain-containing protein" evidence="1">
    <location>
        <begin position="21"/>
        <end position="160"/>
    </location>
</feature>
<reference evidence="2" key="1">
    <citation type="submission" date="2021-02" db="EMBL/GenBank/DDBJ databases">
        <authorList>
            <person name="Nowell W R."/>
        </authorList>
    </citation>
    <scope>NUCLEOTIDE SEQUENCE</scope>
</reference>
<proteinExistence type="predicted"/>
<gene>
    <name evidence="2" type="ORF">XAT740_LOCUS7731</name>
</gene>
<organism evidence="2 3">
    <name type="scientific">Adineta ricciae</name>
    <name type="common">Rotifer</name>
    <dbReference type="NCBI Taxonomy" id="249248"/>
    <lineage>
        <taxon>Eukaryota</taxon>
        <taxon>Metazoa</taxon>
        <taxon>Spiralia</taxon>
        <taxon>Gnathifera</taxon>
        <taxon>Rotifera</taxon>
        <taxon>Eurotatoria</taxon>
        <taxon>Bdelloidea</taxon>
        <taxon>Adinetida</taxon>
        <taxon>Adinetidae</taxon>
        <taxon>Adineta</taxon>
    </lineage>
</organism>
<sequence length="160" mass="17852">MLSWWHLGLLGYILVNMCACQDTNPLSIDADQMDEPPVTVRLSVETMPKSHIADTRNESPQKQLSEFFSCHECTNCDSTTESTVRSCGTGIAMCYKVEDKNKIVRRGCATTRCIVPDGDQLSRFDSITCCTSPKCNQGIQSKPLWFLSVLLLLTILIINI</sequence>
<dbReference type="AlphaFoldDB" id="A0A813Z693"/>
<evidence type="ECO:0000313" key="2">
    <source>
        <dbReference type="EMBL" id="CAF0895296.1"/>
    </source>
</evidence>
<dbReference type="SUPFAM" id="SSF57302">
    <property type="entry name" value="Snake toxin-like"/>
    <property type="match status" value="1"/>
</dbReference>
<name>A0A813Z693_ADIRI</name>